<dbReference type="GO" id="GO:0019779">
    <property type="term" value="F:Atg8 activating enzyme activity"/>
    <property type="evidence" value="ECO:0007669"/>
    <property type="project" value="TreeGrafter"/>
</dbReference>
<feature type="domain" description="THIF-type NAD/FAD binding fold" evidence="1">
    <location>
        <begin position="274"/>
        <end position="502"/>
    </location>
</feature>
<dbReference type="GO" id="GO:0019778">
    <property type="term" value="F:Atg12 activating enzyme activity"/>
    <property type="evidence" value="ECO:0007669"/>
    <property type="project" value="TreeGrafter"/>
</dbReference>
<comment type="caution">
    <text evidence="3">The sequence shown here is derived from an EMBL/GenBank/DDBJ whole genome shotgun (WGS) entry which is preliminary data.</text>
</comment>
<dbReference type="InterPro" id="IPR045886">
    <property type="entry name" value="ThiF/MoeB/HesA"/>
</dbReference>
<dbReference type="Pfam" id="PF16420">
    <property type="entry name" value="ATG7_N"/>
    <property type="match status" value="2"/>
</dbReference>
<organism evidence="3 4">
    <name type="scientific">Chrysophaeum taylorii</name>
    <dbReference type="NCBI Taxonomy" id="2483200"/>
    <lineage>
        <taxon>Eukaryota</taxon>
        <taxon>Sar</taxon>
        <taxon>Stramenopiles</taxon>
        <taxon>Ochrophyta</taxon>
        <taxon>Pelagophyceae</taxon>
        <taxon>Pelagomonadales</taxon>
        <taxon>Pelagomonadaceae</taxon>
        <taxon>Chrysophaeum</taxon>
    </lineage>
</organism>
<accession>A0AAD7UIZ4</accession>
<dbReference type="Gene3D" id="3.40.50.720">
    <property type="entry name" value="NAD(P)-binding Rossmann-like Domain"/>
    <property type="match status" value="1"/>
</dbReference>
<evidence type="ECO:0000313" key="4">
    <source>
        <dbReference type="Proteomes" id="UP001230188"/>
    </source>
</evidence>
<dbReference type="GO" id="GO:0000045">
    <property type="term" value="P:autophagosome assembly"/>
    <property type="evidence" value="ECO:0007669"/>
    <property type="project" value="TreeGrafter"/>
</dbReference>
<proteinExistence type="predicted"/>
<dbReference type="InterPro" id="IPR035985">
    <property type="entry name" value="Ubiquitin-activating_enz"/>
</dbReference>
<dbReference type="InterPro" id="IPR032197">
    <property type="entry name" value="Atg7_N"/>
</dbReference>
<dbReference type="Gene3D" id="3.40.140.70">
    <property type="entry name" value="Ubiquitin-like modifier-activating enzyme ATG7 N-terminal domain"/>
    <property type="match status" value="1"/>
</dbReference>
<dbReference type="InterPro" id="IPR042522">
    <property type="entry name" value="Atg7_N_1"/>
</dbReference>
<protein>
    <recommendedName>
        <fullName evidence="5">Ubiquitin-like modifier-activating enzyme ATG7</fullName>
    </recommendedName>
</protein>
<dbReference type="GO" id="GO:0032446">
    <property type="term" value="P:protein modification by small protein conjugation"/>
    <property type="evidence" value="ECO:0007669"/>
    <property type="project" value="TreeGrafter"/>
</dbReference>
<sequence length="616" mass="66538">MSSSSSAVLRFVPFASAPKLGFWQEVGRRKLEEWGLDERPKKVVGQWGVGCVAGLPPRLELTRSAFSDVVEEGAFAARGTVVTVNTLEELKRADKGALLGGCEDFVAIVFADMKKNRYVYWFGFRGEVLDPPARRVASGKLSEIVDAVPKVEFCAARVENGKIASTTEKLEDATEGALFCIADPATGEDPGWPARNYVAAIARRFKRFRLALWREGGVGGIWIDVEIPEQKRKAPPTGWEPNAHGRMGPRAVDLAPLTDPNELAAAARSLNLHLMRWRLLPDLDVAALARTKCLLLGAGTLGCNVARCLAGWGVRHLTFVDNGTVSYSNPARQPLYTVADCSKRALKATAAAAAMDQIAPGTAAEPTHYEGHVLTIPMPGHALHDDAETDFDVLRRLVSEHDAIFVLTDTREARWLPTVLGTAAPNKPTILNVALGLDTYVVLRHGAGSSLGCYFCNDVSAPGNSTINRTLDQQCTVSRPGLAPLASALAVELLVALLHHPLRHAAPPDKAGDLSRPPDHPLGILPHSIRGFLTHFSSVLPATRAFPNCTACSDPILDRFRQHDQSAFDFLAKVANDPALLEQTAGLADLATDIDPDTFLLEDDDDDDDDDDPSSL</sequence>
<dbReference type="InterPro" id="IPR000594">
    <property type="entry name" value="ThiF_NAD_FAD-bd"/>
</dbReference>
<dbReference type="EMBL" id="JAQMWT010000314">
    <property type="protein sequence ID" value="KAJ8605505.1"/>
    <property type="molecule type" value="Genomic_DNA"/>
</dbReference>
<dbReference type="GO" id="GO:0006995">
    <property type="term" value="P:cellular response to nitrogen starvation"/>
    <property type="evidence" value="ECO:0007669"/>
    <property type="project" value="TreeGrafter"/>
</dbReference>
<dbReference type="PANTHER" id="PTHR10953:SF3">
    <property type="entry name" value="UBIQUITIN-LIKE MODIFIER-ACTIVATING ENZYME ATG7"/>
    <property type="match status" value="1"/>
</dbReference>
<evidence type="ECO:0000259" key="2">
    <source>
        <dbReference type="Pfam" id="PF16420"/>
    </source>
</evidence>
<gene>
    <name evidence="3" type="ORF">CTAYLR_000034</name>
</gene>
<keyword evidence="4" id="KW-1185">Reference proteome</keyword>
<feature type="domain" description="Ubiquitin-like modifier-activating enzyme Atg7 N-terminal" evidence="2">
    <location>
        <begin position="9"/>
        <end position="99"/>
    </location>
</feature>
<name>A0AAD7UIZ4_9STRA</name>
<reference evidence="3" key="1">
    <citation type="submission" date="2023-01" db="EMBL/GenBank/DDBJ databases">
        <title>Metagenome sequencing of chrysophaentin producing Chrysophaeum taylorii.</title>
        <authorList>
            <person name="Davison J."/>
            <person name="Bewley C."/>
        </authorList>
    </citation>
    <scope>NUCLEOTIDE SEQUENCE</scope>
    <source>
        <strain evidence="3">NIES-1699</strain>
    </source>
</reference>
<dbReference type="InterPro" id="IPR042523">
    <property type="entry name" value="Atg7_N_2"/>
</dbReference>
<dbReference type="Proteomes" id="UP001230188">
    <property type="component" value="Unassembled WGS sequence"/>
</dbReference>
<evidence type="ECO:0008006" key="5">
    <source>
        <dbReference type="Google" id="ProtNLM"/>
    </source>
</evidence>
<dbReference type="SUPFAM" id="SSF69572">
    <property type="entry name" value="Activating enzymes of the ubiquitin-like proteins"/>
    <property type="match status" value="1"/>
</dbReference>
<dbReference type="Gene3D" id="3.40.140.100">
    <property type="entry name" value="Ubiquitin-like modifier-activating enzyme ATG7 C-terminal domain"/>
    <property type="match status" value="1"/>
</dbReference>
<dbReference type="PANTHER" id="PTHR10953">
    <property type="entry name" value="UBIQUITIN-ACTIVATING ENZYME E1"/>
    <property type="match status" value="1"/>
</dbReference>
<feature type="domain" description="Ubiquitin-like modifier-activating enzyme Atg7 N-terminal" evidence="2">
    <location>
        <begin position="104"/>
        <end position="257"/>
    </location>
</feature>
<dbReference type="GO" id="GO:0034727">
    <property type="term" value="P:piecemeal microautophagy of the nucleus"/>
    <property type="evidence" value="ECO:0007669"/>
    <property type="project" value="TreeGrafter"/>
</dbReference>
<evidence type="ECO:0000259" key="1">
    <source>
        <dbReference type="Pfam" id="PF00899"/>
    </source>
</evidence>
<dbReference type="Pfam" id="PF00899">
    <property type="entry name" value="ThiF"/>
    <property type="match status" value="1"/>
</dbReference>
<dbReference type="GO" id="GO:0000407">
    <property type="term" value="C:phagophore assembly site"/>
    <property type="evidence" value="ECO:0007669"/>
    <property type="project" value="TreeGrafter"/>
</dbReference>
<evidence type="ECO:0000313" key="3">
    <source>
        <dbReference type="EMBL" id="KAJ8605505.1"/>
    </source>
</evidence>
<dbReference type="AlphaFoldDB" id="A0AAD7UIZ4"/>
<dbReference type="GO" id="GO:0000422">
    <property type="term" value="P:autophagy of mitochondrion"/>
    <property type="evidence" value="ECO:0007669"/>
    <property type="project" value="TreeGrafter"/>
</dbReference>